<evidence type="ECO:0000256" key="6">
    <source>
        <dbReference type="RuleBase" id="RU361264"/>
    </source>
</evidence>
<evidence type="ECO:0000256" key="5">
    <source>
        <dbReference type="ARBA" id="ARBA00023136"/>
    </source>
</evidence>
<comment type="subcellular location">
    <subcellularLocation>
        <location evidence="6">Golgi apparatus membrane</location>
        <topology evidence="6">Multi-pass membrane protein</topology>
    </subcellularLocation>
    <subcellularLocation>
        <location evidence="1">Membrane</location>
        <topology evidence="1">Multi-pass membrane protein</topology>
    </subcellularLocation>
</comment>
<feature type="transmembrane region" description="Helical" evidence="6">
    <location>
        <begin position="173"/>
        <end position="192"/>
    </location>
</feature>
<keyword evidence="5 6" id="KW-0472">Membrane</keyword>
<dbReference type="VEuPathDB" id="FungiDB:T552_00165"/>
<dbReference type="GO" id="GO:0016192">
    <property type="term" value="P:vesicle-mediated transport"/>
    <property type="evidence" value="ECO:0007669"/>
    <property type="project" value="InterPro"/>
</dbReference>
<gene>
    <name evidence="8" type="ORF">T552_00165</name>
</gene>
<evidence type="ECO:0000256" key="3">
    <source>
        <dbReference type="ARBA" id="ARBA00022692"/>
    </source>
</evidence>
<evidence type="ECO:0000259" key="7">
    <source>
        <dbReference type="Pfam" id="PF04893"/>
    </source>
</evidence>
<dbReference type="OrthoDB" id="10256463at2759"/>
<evidence type="ECO:0000256" key="4">
    <source>
        <dbReference type="ARBA" id="ARBA00022989"/>
    </source>
</evidence>
<dbReference type="Proteomes" id="UP000054454">
    <property type="component" value="Unassembled WGS sequence"/>
</dbReference>
<evidence type="ECO:0000256" key="1">
    <source>
        <dbReference type="ARBA" id="ARBA00004141"/>
    </source>
</evidence>
<dbReference type="Pfam" id="PF04893">
    <property type="entry name" value="Yip1"/>
    <property type="match status" value="1"/>
</dbReference>
<keyword evidence="4 6" id="KW-1133">Transmembrane helix</keyword>
<evidence type="ECO:0000313" key="8">
    <source>
        <dbReference type="EMBL" id="KTW31523.1"/>
    </source>
</evidence>
<comment type="similarity">
    <text evidence="2 6">Belongs to the YIP1 family.</text>
</comment>
<dbReference type="InterPro" id="IPR039765">
    <property type="entry name" value="Yip5/YIPF1/YIPF2"/>
</dbReference>
<dbReference type="PANTHER" id="PTHR12822:SF2">
    <property type="entry name" value="PROTEIN YIPF"/>
    <property type="match status" value="1"/>
</dbReference>
<dbReference type="GeneID" id="28934986"/>
<evidence type="ECO:0000256" key="2">
    <source>
        <dbReference type="ARBA" id="ARBA00010596"/>
    </source>
</evidence>
<dbReference type="RefSeq" id="XP_018227639.1">
    <property type="nucleotide sequence ID" value="XM_018368784.1"/>
</dbReference>
<keyword evidence="3 6" id="KW-0812">Transmembrane</keyword>
<protein>
    <recommendedName>
        <fullName evidence="6">Protein YIP</fullName>
    </recommendedName>
</protein>
<evidence type="ECO:0000313" key="9">
    <source>
        <dbReference type="Proteomes" id="UP000054454"/>
    </source>
</evidence>
<feature type="domain" description="Yip1" evidence="7">
    <location>
        <begin position="84"/>
        <end position="254"/>
    </location>
</feature>
<dbReference type="EMBL" id="LFVZ01000001">
    <property type="protein sequence ID" value="KTW31523.1"/>
    <property type="molecule type" value="Genomic_DNA"/>
</dbReference>
<sequence length="263" mass="31103">MPQNYEVIIDVDEPSNNTDLNFDLEFQNFKINENSSNIQENTFNTDIYRNIFAEKQTIWSIEFYSRFFNINADQVIQRSIYALFPVNNFIDIIHENTDFYGPFWITTTVIFMIFFSSTLSERIKAHLSNVPYNYNFSTLAKACSIIYGYNTIVPICIWGLLMYYQCKSKLDEYICLYGYAMTIWIPMMIINISPFEIFHLYFFSNIIRWISTLIGFAVSGLFLSRELKSITNHIHSKIRNFILSFILLLHAILSITFRILFFT</sequence>
<feature type="transmembrane region" description="Helical" evidence="6">
    <location>
        <begin position="139"/>
        <end position="161"/>
    </location>
</feature>
<feature type="transmembrane region" description="Helical" evidence="6">
    <location>
        <begin position="99"/>
        <end position="119"/>
    </location>
</feature>
<dbReference type="GO" id="GO:0031267">
    <property type="term" value="F:small GTPase binding"/>
    <property type="evidence" value="ECO:0007669"/>
    <property type="project" value="InterPro"/>
</dbReference>
<dbReference type="GO" id="GO:0000139">
    <property type="term" value="C:Golgi membrane"/>
    <property type="evidence" value="ECO:0007669"/>
    <property type="project" value="UniProtKB-SubCell"/>
</dbReference>
<accession>A0A0W4ZT26</accession>
<organism evidence="8 9">
    <name type="scientific">Pneumocystis carinii (strain B80)</name>
    <name type="common">Rat pneumocystis pneumonia agent</name>
    <name type="synonym">Pneumocystis carinii f. sp. carinii</name>
    <dbReference type="NCBI Taxonomy" id="1408658"/>
    <lineage>
        <taxon>Eukaryota</taxon>
        <taxon>Fungi</taxon>
        <taxon>Dikarya</taxon>
        <taxon>Ascomycota</taxon>
        <taxon>Taphrinomycotina</taxon>
        <taxon>Pneumocystomycetes</taxon>
        <taxon>Pneumocystaceae</taxon>
        <taxon>Pneumocystis</taxon>
    </lineage>
</organism>
<comment type="caution">
    <text evidence="8">The sequence shown here is derived from an EMBL/GenBank/DDBJ whole genome shotgun (WGS) entry which is preliminary data.</text>
</comment>
<feature type="transmembrane region" description="Helical" evidence="6">
    <location>
        <begin position="241"/>
        <end position="261"/>
    </location>
</feature>
<proteinExistence type="inferred from homology"/>
<dbReference type="AlphaFoldDB" id="A0A0W4ZT26"/>
<feature type="transmembrane region" description="Helical" evidence="6">
    <location>
        <begin position="198"/>
        <end position="221"/>
    </location>
</feature>
<dbReference type="InterPro" id="IPR006977">
    <property type="entry name" value="Yip1_dom"/>
</dbReference>
<name>A0A0W4ZT26_PNEC8</name>
<reference evidence="9" key="1">
    <citation type="journal article" date="2016" name="Nat. Commun.">
        <title>Genome analysis of three Pneumocystis species reveals adaptation mechanisms to life exclusively in mammalian hosts.</title>
        <authorList>
            <person name="Ma L."/>
            <person name="Chen Z."/>
            <person name="Huang D.W."/>
            <person name="Kutty G."/>
            <person name="Ishihara M."/>
            <person name="Wang H."/>
            <person name="Abouelleil A."/>
            <person name="Bishop L."/>
            <person name="Davey E."/>
            <person name="Deng R."/>
            <person name="Deng X."/>
            <person name="Fan L."/>
            <person name="Fantoni G."/>
            <person name="Fitzgerald M."/>
            <person name="Gogineni E."/>
            <person name="Goldberg J.M."/>
            <person name="Handley G."/>
            <person name="Hu X."/>
            <person name="Huber C."/>
            <person name="Jiao X."/>
            <person name="Jones K."/>
            <person name="Levin J.Z."/>
            <person name="Liu Y."/>
            <person name="Macdonald P."/>
            <person name="Melnikov A."/>
            <person name="Raley C."/>
            <person name="Sassi M."/>
            <person name="Sherman B.T."/>
            <person name="Song X."/>
            <person name="Sykes S."/>
            <person name="Tran B."/>
            <person name="Walsh L."/>
            <person name="Xia Y."/>
            <person name="Yang J."/>
            <person name="Young S."/>
            <person name="Zeng Q."/>
            <person name="Zheng X."/>
            <person name="Stephens R."/>
            <person name="Nusbaum C."/>
            <person name="Birren B.W."/>
            <person name="Azadi P."/>
            <person name="Lempicki R.A."/>
            <person name="Cuomo C.A."/>
            <person name="Kovacs J.A."/>
        </authorList>
    </citation>
    <scope>NUCLEOTIDE SEQUENCE [LARGE SCALE GENOMIC DNA]</scope>
    <source>
        <strain evidence="9">B80</strain>
    </source>
</reference>
<dbReference type="PANTHER" id="PTHR12822">
    <property type="entry name" value="PROTEIN YIPF"/>
    <property type="match status" value="1"/>
</dbReference>
<keyword evidence="9" id="KW-1185">Reference proteome</keyword>